<dbReference type="Gene3D" id="1.10.1740.10">
    <property type="match status" value="1"/>
</dbReference>
<dbReference type="InterPro" id="IPR014284">
    <property type="entry name" value="RNA_pol_sigma-70_dom"/>
</dbReference>
<organism evidence="8 9">
    <name type="scientific">Maliponia aquimaris</name>
    <dbReference type="NCBI Taxonomy" id="1673631"/>
    <lineage>
        <taxon>Bacteria</taxon>
        <taxon>Pseudomonadati</taxon>
        <taxon>Pseudomonadota</taxon>
        <taxon>Alphaproteobacteria</taxon>
        <taxon>Rhodobacterales</taxon>
        <taxon>Paracoccaceae</taxon>
        <taxon>Maliponia</taxon>
    </lineage>
</organism>
<feature type="domain" description="RNA polymerase sigma-70 region 2" evidence="6">
    <location>
        <begin position="25"/>
        <end position="93"/>
    </location>
</feature>
<dbReference type="PANTHER" id="PTHR43133:SF62">
    <property type="entry name" value="RNA POLYMERASE SIGMA FACTOR SIGZ"/>
    <property type="match status" value="1"/>
</dbReference>
<feature type="region of interest" description="Disordered" evidence="5">
    <location>
        <begin position="94"/>
        <end position="119"/>
    </location>
</feature>
<dbReference type="InterPro" id="IPR007627">
    <property type="entry name" value="RNA_pol_sigma70_r2"/>
</dbReference>
<evidence type="ECO:0000256" key="1">
    <source>
        <dbReference type="ARBA" id="ARBA00010641"/>
    </source>
</evidence>
<dbReference type="InterPro" id="IPR013325">
    <property type="entry name" value="RNA_pol_sigma_r2"/>
</dbReference>
<dbReference type="Gene3D" id="1.10.10.10">
    <property type="entry name" value="Winged helix-like DNA-binding domain superfamily/Winged helix DNA-binding domain"/>
    <property type="match status" value="1"/>
</dbReference>
<dbReference type="InterPro" id="IPR013249">
    <property type="entry name" value="RNA_pol_sigma70_r4_t2"/>
</dbReference>
<dbReference type="SUPFAM" id="SSF88946">
    <property type="entry name" value="Sigma2 domain of RNA polymerase sigma factors"/>
    <property type="match status" value="1"/>
</dbReference>
<dbReference type="EMBL" id="FXYF01000008">
    <property type="protein sequence ID" value="SMX44829.1"/>
    <property type="molecule type" value="Genomic_DNA"/>
</dbReference>
<dbReference type="SUPFAM" id="SSF88659">
    <property type="entry name" value="Sigma3 and sigma4 domains of RNA polymerase sigma factors"/>
    <property type="match status" value="1"/>
</dbReference>
<reference evidence="8 9" key="1">
    <citation type="submission" date="2017-05" db="EMBL/GenBank/DDBJ databases">
        <authorList>
            <person name="Song R."/>
            <person name="Chenine A.L."/>
            <person name="Ruprecht R.M."/>
        </authorList>
    </citation>
    <scope>NUCLEOTIDE SEQUENCE [LARGE SCALE GENOMIC DNA]</scope>
    <source>
        <strain evidence="8 9">CECT 8898</strain>
    </source>
</reference>
<dbReference type="AlphaFoldDB" id="A0A238KPQ8"/>
<evidence type="ECO:0000256" key="5">
    <source>
        <dbReference type="SAM" id="MobiDB-lite"/>
    </source>
</evidence>
<dbReference type="InterPro" id="IPR039425">
    <property type="entry name" value="RNA_pol_sigma-70-like"/>
</dbReference>
<evidence type="ECO:0000256" key="2">
    <source>
        <dbReference type="ARBA" id="ARBA00023015"/>
    </source>
</evidence>
<dbReference type="GO" id="GO:0016987">
    <property type="term" value="F:sigma factor activity"/>
    <property type="evidence" value="ECO:0007669"/>
    <property type="project" value="UniProtKB-KW"/>
</dbReference>
<gene>
    <name evidence="8" type="primary">sigK_2</name>
    <name evidence="8" type="ORF">MAA8898_03070</name>
</gene>
<evidence type="ECO:0000313" key="8">
    <source>
        <dbReference type="EMBL" id="SMX44829.1"/>
    </source>
</evidence>
<keyword evidence="9" id="KW-1185">Reference proteome</keyword>
<dbReference type="RefSeq" id="WP_094021995.1">
    <property type="nucleotide sequence ID" value="NZ_FXYF01000008.1"/>
</dbReference>
<keyword evidence="4" id="KW-0804">Transcription</keyword>
<accession>A0A238KPQ8</accession>
<evidence type="ECO:0000256" key="4">
    <source>
        <dbReference type="ARBA" id="ARBA00023163"/>
    </source>
</evidence>
<dbReference type="NCBIfam" id="NF009167">
    <property type="entry name" value="PRK12514.1"/>
    <property type="match status" value="1"/>
</dbReference>
<dbReference type="PANTHER" id="PTHR43133">
    <property type="entry name" value="RNA POLYMERASE ECF-TYPE SIGMA FACTO"/>
    <property type="match status" value="1"/>
</dbReference>
<dbReference type="InterPro" id="IPR013324">
    <property type="entry name" value="RNA_pol_sigma_r3/r4-like"/>
</dbReference>
<proteinExistence type="inferred from homology"/>
<evidence type="ECO:0000313" key="9">
    <source>
        <dbReference type="Proteomes" id="UP000207598"/>
    </source>
</evidence>
<protein>
    <submittedName>
        <fullName evidence="8">ECF RNA polymerase sigma factor SigK</fullName>
    </submittedName>
</protein>
<dbReference type="OrthoDB" id="9803470at2"/>
<feature type="domain" description="RNA polymerase sigma factor 70 region 4 type 2" evidence="7">
    <location>
        <begin position="126"/>
        <end position="178"/>
    </location>
</feature>
<dbReference type="Pfam" id="PF04542">
    <property type="entry name" value="Sigma70_r2"/>
    <property type="match status" value="1"/>
</dbReference>
<evidence type="ECO:0000256" key="3">
    <source>
        <dbReference type="ARBA" id="ARBA00023082"/>
    </source>
</evidence>
<dbReference type="GO" id="GO:0006352">
    <property type="term" value="P:DNA-templated transcription initiation"/>
    <property type="evidence" value="ECO:0007669"/>
    <property type="project" value="InterPro"/>
</dbReference>
<dbReference type="InterPro" id="IPR036388">
    <property type="entry name" value="WH-like_DNA-bd_sf"/>
</dbReference>
<sequence>MTTRADIEDLIARTALRDRAAFAALYDATSGKLLAICLSVLKDREEAEDTLQEVYLRVWNKAGRYAVTGHSPMTWLITLARNIAIDRLRARRRATGDRAETETETDSLPDARPGPEAATIAASESRRIVDCLGQLPDERAEAVRAAYLEGDSYADLAQRFAVPLNTMRTWLRRSLQSLRECMSR</sequence>
<dbReference type="Pfam" id="PF08281">
    <property type="entry name" value="Sigma70_r4_2"/>
    <property type="match status" value="1"/>
</dbReference>
<comment type="similarity">
    <text evidence="1">Belongs to the sigma-70 factor family. ECF subfamily.</text>
</comment>
<dbReference type="Proteomes" id="UP000207598">
    <property type="component" value="Unassembled WGS sequence"/>
</dbReference>
<keyword evidence="2" id="KW-0805">Transcription regulation</keyword>
<keyword evidence="3" id="KW-0731">Sigma factor</keyword>
<dbReference type="NCBIfam" id="TIGR02937">
    <property type="entry name" value="sigma70-ECF"/>
    <property type="match status" value="1"/>
</dbReference>
<evidence type="ECO:0000259" key="7">
    <source>
        <dbReference type="Pfam" id="PF08281"/>
    </source>
</evidence>
<dbReference type="GO" id="GO:0003677">
    <property type="term" value="F:DNA binding"/>
    <property type="evidence" value="ECO:0007669"/>
    <property type="project" value="InterPro"/>
</dbReference>
<name>A0A238KPQ8_9RHOB</name>
<evidence type="ECO:0000259" key="6">
    <source>
        <dbReference type="Pfam" id="PF04542"/>
    </source>
</evidence>